<dbReference type="EMBL" id="JAGGJA010000005">
    <property type="protein sequence ID" value="MCW9706949.1"/>
    <property type="molecule type" value="Genomic_DNA"/>
</dbReference>
<evidence type="ECO:0000313" key="9">
    <source>
        <dbReference type="EMBL" id="MCW9706949.1"/>
    </source>
</evidence>
<keyword evidence="5 9" id="KW-0269">Exonuclease</keyword>
<evidence type="ECO:0000256" key="5">
    <source>
        <dbReference type="ARBA" id="ARBA00022839"/>
    </source>
</evidence>
<evidence type="ECO:0000313" key="10">
    <source>
        <dbReference type="Proteomes" id="UP001207918"/>
    </source>
</evidence>
<dbReference type="Gene3D" id="3.10.310.30">
    <property type="match status" value="1"/>
</dbReference>
<evidence type="ECO:0000256" key="3">
    <source>
        <dbReference type="ARBA" id="ARBA00022722"/>
    </source>
</evidence>
<dbReference type="RefSeq" id="WP_265765702.1">
    <property type="nucleotide sequence ID" value="NZ_JAGGJA010000005.1"/>
</dbReference>
<dbReference type="InterPro" id="IPR001667">
    <property type="entry name" value="DDH_dom"/>
</dbReference>
<feature type="domain" description="RecJ OB" evidence="8">
    <location>
        <begin position="457"/>
        <end position="565"/>
    </location>
</feature>
<dbReference type="PANTHER" id="PTHR30255">
    <property type="entry name" value="SINGLE-STRANDED-DNA-SPECIFIC EXONUCLEASE RECJ"/>
    <property type="match status" value="1"/>
</dbReference>
<dbReference type="InterPro" id="IPR038763">
    <property type="entry name" value="DHH_sf"/>
</dbReference>
<evidence type="ECO:0000259" key="6">
    <source>
        <dbReference type="Pfam" id="PF01368"/>
    </source>
</evidence>
<dbReference type="InterPro" id="IPR004610">
    <property type="entry name" value="RecJ"/>
</dbReference>
<dbReference type="InterPro" id="IPR051673">
    <property type="entry name" value="SSDNA_exonuclease_RecJ"/>
</dbReference>
<gene>
    <name evidence="9" type="primary">recJ</name>
    <name evidence="9" type="ORF">J6I44_08775</name>
</gene>
<evidence type="ECO:0000256" key="4">
    <source>
        <dbReference type="ARBA" id="ARBA00022801"/>
    </source>
</evidence>
<dbReference type="SUPFAM" id="SSF64182">
    <property type="entry name" value="DHH phosphoesterases"/>
    <property type="match status" value="1"/>
</dbReference>
<dbReference type="Pfam" id="PF17768">
    <property type="entry name" value="RecJ_OB"/>
    <property type="match status" value="1"/>
</dbReference>
<comment type="caution">
    <text evidence="9">The sequence shown here is derived from an EMBL/GenBank/DDBJ whole genome shotgun (WGS) entry which is preliminary data.</text>
</comment>
<dbReference type="Pfam" id="PF01368">
    <property type="entry name" value="DHH"/>
    <property type="match status" value="1"/>
</dbReference>
<evidence type="ECO:0000259" key="7">
    <source>
        <dbReference type="Pfam" id="PF02272"/>
    </source>
</evidence>
<dbReference type="PANTHER" id="PTHR30255:SF2">
    <property type="entry name" value="SINGLE-STRANDED-DNA-SPECIFIC EXONUCLEASE RECJ"/>
    <property type="match status" value="1"/>
</dbReference>
<dbReference type="InterPro" id="IPR003156">
    <property type="entry name" value="DHHA1_dom"/>
</dbReference>
<feature type="domain" description="DHHA1" evidence="7">
    <location>
        <begin position="353"/>
        <end position="443"/>
    </location>
</feature>
<evidence type="ECO:0000259" key="8">
    <source>
        <dbReference type="Pfam" id="PF17768"/>
    </source>
</evidence>
<comment type="similarity">
    <text evidence="1">Belongs to the RecJ family.</text>
</comment>
<keyword evidence="3" id="KW-0540">Nuclease</keyword>
<accession>A0ABT3PM08</accession>
<keyword evidence="4" id="KW-0378">Hydrolase</keyword>
<evidence type="ECO:0000256" key="1">
    <source>
        <dbReference type="ARBA" id="ARBA00005915"/>
    </source>
</evidence>
<dbReference type="Gene3D" id="3.90.1640.30">
    <property type="match status" value="1"/>
</dbReference>
<feature type="domain" description="DDH" evidence="6">
    <location>
        <begin position="80"/>
        <end position="230"/>
    </location>
</feature>
<reference evidence="9 10" key="1">
    <citation type="submission" date="2021-03" db="EMBL/GenBank/DDBJ databases">
        <title>Aliifodinibius sp. nov., a new bacterium isolated from saline soil.</title>
        <authorList>
            <person name="Galisteo C."/>
            <person name="De La Haba R."/>
            <person name="Sanchez-Porro C."/>
            <person name="Ventosa A."/>
        </authorList>
    </citation>
    <scope>NUCLEOTIDE SEQUENCE [LARGE SCALE GENOMIC DNA]</scope>
    <source>
        <strain evidence="9 10">1BSP15-2V2</strain>
    </source>
</reference>
<proteinExistence type="inferred from homology"/>
<dbReference type="GO" id="GO:0004527">
    <property type="term" value="F:exonuclease activity"/>
    <property type="evidence" value="ECO:0007669"/>
    <property type="project" value="UniProtKB-KW"/>
</dbReference>
<protein>
    <recommendedName>
        <fullName evidence="2">Single-stranded-DNA-specific exonuclease RecJ</fullName>
    </recommendedName>
</protein>
<name>A0ABT3PM08_9BACT</name>
<dbReference type="NCBIfam" id="TIGR00644">
    <property type="entry name" value="recJ"/>
    <property type="match status" value="1"/>
</dbReference>
<dbReference type="Proteomes" id="UP001207918">
    <property type="component" value="Unassembled WGS sequence"/>
</dbReference>
<organism evidence="9 10">
    <name type="scientific">Fodinibius salsisoli</name>
    <dbReference type="NCBI Taxonomy" id="2820877"/>
    <lineage>
        <taxon>Bacteria</taxon>
        <taxon>Pseudomonadati</taxon>
        <taxon>Balneolota</taxon>
        <taxon>Balneolia</taxon>
        <taxon>Balneolales</taxon>
        <taxon>Balneolaceae</taxon>
        <taxon>Fodinibius</taxon>
    </lineage>
</organism>
<evidence type="ECO:0000256" key="2">
    <source>
        <dbReference type="ARBA" id="ARBA00019841"/>
    </source>
</evidence>
<keyword evidence="10" id="KW-1185">Reference proteome</keyword>
<dbReference type="Pfam" id="PF02272">
    <property type="entry name" value="DHHA1"/>
    <property type="match status" value="1"/>
</dbReference>
<dbReference type="InterPro" id="IPR041122">
    <property type="entry name" value="RecJ_OB"/>
</dbReference>
<sequence>MSFQWVYSEPDNEEAMSTLQQKLGVSPKVAHLLLLRGVDSYDRAKAYFRPNINQLYDPFLMKDMEPATERLAKAIRDRQRVLVYGDYDVDGTTATSILYLFLSEFGVDVDFYIPHRFKEGYGINEEGIKYAEEINADLIVSVDCGITAISEAEQIKEKGIDLIICDHHNVADSLPDALAVLDPKRADCTYPFEGLSGAGVGFKLLQGTVQKLGLNDSLAHKFLDLVAVSIASDIVPMVDENRILMREGLRQFNADPRVGLYALTELINLEIGTISSSNIVFSIGPRINAAGRMGDATKAVRLLIAETDAEAKARAHELESINIARRDEDSQTMEQAKAIVDKEYDLEKISAMVLHNADWHLGVIGIVASRLVDTYSRPAIMLSTVDGKVKGSARSIEGFNIYEAFKECEDLLEQFGGHKYAAGLTLAKENVEAFRQRIDKIASQKLTENDFKPDLKIDCNLDLENVNMRFWKLLSQFEPFGPGNLRPIFVSRDVEVVGVPTIVGSGHLKMKVSQNGSGVFDVIGFNMHEYLPVVRNSQNKKLNIAYSLEENNWNGRRTLQIRLRDVQLQK</sequence>